<protein>
    <recommendedName>
        <fullName evidence="2">HNH nuclease domain-containing protein</fullName>
    </recommendedName>
</protein>
<dbReference type="AlphaFoldDB" id="F8P758"/>
<dbReference type="OrthoDB" id="2104739at2759"/>
<dbReference type="KEGG" id="sla:SERLADRAFT_410719"/>
<dbReference type="HOGENOM" id="CLU_049186_1_0_1"/>
<evidence type="ECO:0008006" key="2">
    <source>
        <dbReference type="Google" id="ProtNLM"/>
    </source>
</evidence>
<proteinExistence type="predicted"/>
<dbReference type="Proteomes" id="UP000008064">
    <property type="component" value="Unassembled WGS sequence"/>
</dbReference>
<dbReference type="RefSeq" id="XP_007322231.1">
    <property type="nucleotide sequence ID" value="XM_007322169.1"/>
</dbReference>
<name>F8P758_SERL9</name>
<evidence type="ECO:0000313" key="1">
    <source>
        <dbReference type="EMBL" id="EGO21274.1"/>
    </source>
</evidence>
<gene>
    <name evidence="1" type="ORF">SERLADRAFT_410719</name>
</gene>
<accession>F8P758</accession>
<dbReference type="GeneID" id="18812896"/>
<reference evidence="1" key="1">
    <citation type="submission" date="2011-04" db="EMBL/GenBank/DDBJ databases">
        <title>Evolution of plant cell wall degrading machinery underlies the functional diversity of forest fungi.</title>
        <authorList>
            <consortium name="US DOE Joint Genome Institute (JGI-PGF)"/>
            <person name="Eastwood D.C."/>
            <person name="Floudas D."/>
            <person name="Binder M."/>
            <person name="Majcherczyk A."/>
            <person name="Schneider P."/>
            <person name="Aerts A."/>
            <person name="Asiegbu F.O."/>
            <person name="Baker S.E."/>
            <person name="Barry K."/>
            <person name="Bendiksby M."/>
            <person name="Blumentritt M."/>
            <person name="Coutinho P.M."/>
            <person name="Cullen D."/>
            <person name="Cullen D."/>
            <person name="Gathman A."/>
            <person name="Goodell B."/>
            <person name="Henrissat B."/>
            <person name="Ihrmark K."/>
            <person name="Kauserud H."/>
            <person name="Kohler A."/>
            <person name="LaButti K."/>
            <person name="Lapidus A."/>
            <person name="Lavin J.L."/>
            <person name="Lee Y.-H."/>
            <person name="Lindquist E."/>
            <person name="Lilly W."/>
            <person name="Lucas S."/>
            <person name="Morin E."/>
            <person name="Murat C."/>
            <person name="Oguiza J.A."/>
            <person name="Park J."/>
            <person name="Pisabarro A.G."/>
            <person name="Riley R."/>
            <person name="Rosling A."/>
            <person name="Salamov A."/>
            <person name="Schmidt O."/>
            <person name="Schmutz J."/>
            <person name="Skrede I."/>
            <person name="Stenlid J."/>
            <person name="Wiebenga A."/>
            <person name="Xie X."/>
            <person name="Kues U."/>
            <person name="Hibbett D.S."/>
            <person name="Hoffmeister D."/>
            <person name="Hogberg N."/>
            <person name="Martin F."/>
            <person name="Grigoriev I.V."/>
            <person name="Watkinson S.C."/>
        </authorList>
    </citation>
    <scope>NUCLEOTIDE SEQUENCE</scope>
    <source>
        <strain evidence="1">S7.9</strain>
    </source>
</reference>
<sequence>MPQPLPQRNPFDIDTQARYHNAYACLTFEAAAAAYLGGIDSLVLARVPGYIALTHLSEEIVDDYAMGLEALTNLGLYYINAFIRCSFRTSLSAVIRYFMTHISQEAPKDHQTAKPLALIRDNYQCAISGAYDWSMADPAHEAHASFLAGQPTTRHRMRSYHSRLREPQYQWTECSITVKVLCGLTVWTVLSRLGLTFGWDELLGNGIHRIENVMTLCFDVHLSFDNVLWLDPTASNTTPVPQPTTPPSPLNITRPDPRYLKLHAMCCKVAHLSGAGESINKIHRDMEDMSVLAKDGSSMDLLNYKLATPQTLH</sequence>
<organism>
    <name type="scientific">Serpula lacrymans var. lacrymans (strain S7.9)</name>
    <name type="common">Dry rot fungus</name>
    <dbReference type="NCBI Taxonomy" id="578457"/>
    <lineage>
        <taxon>Eukaryota</taxon>
        <taxon>Fungi</taxon>
        <taxon>Dikarya</taxon>
        <taxon>Basidiomycota</taxon>
        <taxon>Agaricomycotina</taxon>
        <taxon>Agaricomycetes</taxon>
        <taxon>Agaricomycetidae</taxon>
        <taxon>Boletales</taxon>
        <taxon>Coniophorineae</taxon>
        <taxon>Serpulaceae</taxon>
        <taxon>Serpula</taxon>
    </lineage>
</organism>
<dbReference type="EMBL" id="GL945439">
    <property type="protein sequence ID" value="EGO21274.1"/>
    <property type="molecule type" value="Genomic_DNA"/>
</dbReference>